<dbReference type="EMBL" id="CP002985">
    <property type="protein sequence ID" value="AEM48051.1"/>
    <property type="molecule type" value="Genomic_DNA"/>
</dbReference>
<sequence length="88" mass="9820">MFTRYHLDADPLSIYTMHASGSGLVDGIAASTPYTARRGQCVVCRLGTQVTPYMVYSLSTRDAVLQKAWHSGGYLLNAKLRFQIFNFL</sequence>
<dbReference type="HOGENOM" id="CLU_2462059_0_0_6"/>
<name>G0JLK2_9PROT</name>
<accession>G0JLK2</accession>
<proteinExistence type="predicted"/>
<dbReference type="Proteomes" id="UP000009220">
    <property type="component" value="Chromosome"/>
</dbReference>
<dbReference type="KEGG" id="afi:Acife_1928"/>
<gene>
    <name evidence="1" type="ORF">Acife_1928</name>
</gene>
<evidence type="ECO:0000313" key="1">
    <source>
        <dbReference type="EMBL" id="AEM48051.1"/>
    </source>
</evidence>
<protein>
    <submittedName>
        <fullName evidence="1">Uncharacterized protein</fullName>
    </submittedName>
</protein>
<organism evidence="1 2">
    <name type="scientific">Acidithiobacillus ferrivorans SS3</name>
    <dbReference type="NCBI Taxonomy" id="743299"/>
    <lineage>
        <taxon>Bacteria</taxon>
        <taxon>Pseudomonadati</taxon>
        <taxon>Pseudomonadota</taxon>
        <taxon>Acidithiobacillia</taxon>
        <taxon>Acidithiobacillales</taxon>
        <taxon>Acidithiobacillaceae</taxon>
        <taxon>Acidithiobacillus</taxon>
    </lineage>
</organism>
<evidence type="ECO:0000313" key="2">
    <source>
        <dbReference type="Proteomes" id="UP000009220"/>
    </source>
</evidence>
<reference evidence="1 2" key="1">
    <citation type="journal article" date="2011" name="J. Bacteriol.">
        <title>Draft genome of the psychrotolerant acidophile Acidithiobacillus ferrivorans SS3.</title>
        <authorList>
            <person name="Liljeqvist M."/>
            <person name="Valdes J."/>
            <person name="Holmes D.S."/>
            <person name="Dopson M."/>
        </authorList>
    </citation>
    <scope>NUCLEOTIDE SEQUENCE [LARGE SCALE GENOMIC DNA]</scope>
    <source>
        <strain evidence="1 2">SS3</strain>
    </source>
</reference>
<dbReference type="AlphaFoldDB" id="G0JLK2"/>